<dbReference type="PANTHER" id="PTHR23017">
    <property type="entry name" value="SERPENTINE RECEPTOR, CLASS X"/>
    <property type="match status" value="1"/>
</dbReference>
<sequence>MLADEQIAGLIILPLAFLGVLANWTVALLIRKLPSLKNSFGRLTASQSIGDAVHCTVFAFAVAPMFIFNMKSLKTHSSVIGHTLLIAYDISTYSHLCISLNRFCSIVAPMQYDRLFSHLNTNFLIVFSWACAIFPSFYLYGYNDCSLDYADGTFIFQFATTTVCQTIVWYADFLKYNTIVFSIVVIDVVTVSKVRSYKASMLQSSSSSPSQSKSKSQAEMNFLKQACLQAIVFTCELTTYFLIMPQIHPDHKFLRFSLSTVAWVLVHMLDGIITLTFNKEFTQTISRRVKIKDLGKYSNRIETASNVASNSKI</sequence>
<evidence type="ECO:0000256" key="5">
    <source>
        <dbReference type="SAM" id="Phobius"/>
    </source>
</evidence>
<feature type="transmembrane region" description="Helical" evidence="5">
    <location>
        <begin position="6"/>
        <end position="30"/>
    </location>
</feature>
<dbReference type="CDD" id="cd00637">
    <property type="entry name" value="7tm_classA_rhodopsin-like"/>
    <property type="match status" value="1"/>
</dbReference>
<evidence type="ECO:0000256" key="2">
    <source>
        <dbReference type="ARBA" id="ARBA00022692"/>
    </source>
</evidence>
<accession>A0A1I7TUF8</accession>
<organism evidence="7 8">
    <name type="scientific">Caenorhabditis tropicalis</name>
    <dbReference type="NCBI Taxonomy" id="1561998"/>
    <lineage>
        <taxon>Eukaryota</taxon>
        <taxon>Metazoa</taxon>
        <taxon>Ecdysozoa</taxon>
        <taxon>Nematoda</taxon>
        <taxon>Chromadorea</taxon>
        <taxon>Rhabditida</taxon>
        <taxon>Rhabditina</taxon>
        <taxon>Rhabditomorpha</taxon>
        <taxon>Rhabditoidea</taxon>
        <taxon>Rhabditidae</taxon>
        <taxon>Peloderinae</taxon>
        <taxon>Caenorhabditis</taxon>
    </lineage>
</organism>
<dbReference type="STRING" id="1561998.A0A1I7TUF8"/>
<keyword evidence="2 5" id="KW-0812">Transmembrane</keyword>
<evidence type="ECO:0000313" key="7">
    <source>
        <dbReference type="Proteomes" id="UP000095282"/>
    </source>
</evidence>
<feature type="transmembrane region" description="Helical" evidence="5">
    <location>
        <begin position="256"/>
        <end position="278"/>
    </location>
</feature>
<reference evidence="8" key="1">
    <citation type="submission" date="2016-11" db="UniProtKB">
        <authorList>
            <consortium name="WormBaseParasite"/>
        </authorList>
    </citation>
    <scope>IDENTIFICATION</scope>
</reference>
<dbReference type="WBParaSite" id="Csp11.Scaffold629.g11899.t2">
    <property type="protein sequence ID" value="Csp11.Scaffold629.g11899.t2"/>
    <property type="gene ID" value="Csp11.Scaffold629.g11899"/>
</dbReference>
<feature type="domain" description="G-protein coupled receptors family 1 profile" evidence="6">
    <location>
        <begin position="22"/>
        <end position="243"/>
    </location>
</feature>
<evidence type="ECO:0000313" key="8">
    <source>
        <dbReference type="WBParaSite" id="Csp11.Scaffold629.g11899.t2"/>
    </source>
</evidence>
<keyword evidence="3 5" id="KW-1133">Transmembrane helix</keyword>
<dbReference type="Pfam" id="PF10328">
    <property type="entry name" value="7TM_GPCR_Srx"/>
    <property type="match status" value="1"/>
</dbReference>
<dbReference type="InterPro" id="IPR019430">
    <property type="entry name" value="7TM_GPCR_serpentine_rcpt_Srx"/>
</dbReference>
<feature type="transmembrane region" description="Helical" evidence="5">
    <location>
        <begin position="152"/>
        <end position="170"/>
    </location>
</feature>
<feature type="transmembrane region" description="Helical" evidence="5">
    <location>
        <begin position="222"/>
        <end position="244"/>
    </location>
</feature>
<proteinExistence type="predicted"/>
<dbReference type="GO" id="GO:0016020">
    <property type="term" value="C:membrane"/>
    <property type="evidence" value="ECO:0007669"/>
    <property type="project" value="UniProtKB-SubCell"/>
</dbReference>
<dbReference type="AlphaFoldDB" id="A0A1I7TUF8"/>
<dbReference type="SUPFAM" id="SSF81321">
    <property type="entry name" value="Family A G protein-coupled receptor-like"/>
    <property type="match status" value="1"/>
</dbReference>
<protein>
    <submittedName>
        <fullName evidence="8">7TM_GPCR_Srx domain-containing protein</fullName>
    </submittedName>
</protein>
<evidence type="ECO:0000256" key="3">
    <source>
        <dbReference type="ARBA" id="ARBA00022989"/>
    </source>
</evidence>
<keyword evidence="7" id="KW-1185">Reference proteome</keyword>
<evidence type="ECO:0000256" key="4">
    <source>
        <dbReference type="ARBA" id="ARBA00023136"/>
    </source>
</evidence>
<dbReference type="Gene3D" id="1.20.1070.10">
    <property type="entry name" value="Rhodopsin 7-helix transmembrane proteins"/>
    <property type="match status" value="1"/>
</dbReference>
<dbReference type="Proteomes" id="UP000095282">
    <property type="component" value="Unplaced"/>
</dbReference>
<evidence type="ECO:0000256" key="1">
    <source>
        <dbReference type="ARBA" id="ARBA00004370"/>
    </source>
</evidence>
<dbReference type="InterPro" id="IPR017452">
    <property type="entry name" value="GPCR_Rhodpsn_7TM"/>
</dbReference>
<name>A0A1I7TUF8_9PELO</name>
<keyword evidence="4 5" id="KW-0472">Membrane</keyword>
<dbReference type="PANTHER" id="PTHR23017:SF44">
    <property type="entry name" value="G-PROTEIN COUPLED RECEPTORS FAMILY 1 PROFILE DOMAIN-CONTAINING PROTEIN"/>
    <property type="match status" value="1"/>
</dbReference>
<evidence type="ECO:0000259" key="6">
    <source>
        <dbReference type="PROSITE" id="PS50262"/>
    </source>
</evidence>
<comment type="subcellular location">
    <subcellularLocation>
        <location evidence="1">Membrane</location>
    </subcellularLocation>
</comment>
<dbReference type="PROSITE" id="PS50262">
    <property type="entry name" value="G_PROTEIN_RECEP_F1_2"/>
    <property type="match status" value="1"/>
</dbReference>
<feature type="transmembrane region" description="Helical" evidence="5">
    <location>
        <begin position="51"/>
        <end position="68"/>
    </location>
</feature>
<dbReference type="eggNOG" id="ENOG502TGX9">
    <property type="taxonomic scope" value="Eukaryota"/>
</dbReference>
<feature type="transmembrane region" description="Helical" evidence="5">
    <location>
        <begin position="119"/>
        <end position="140"/>
    </location>
</feature>